<sequence>MDNLAKAQNEVKKDYDYEKIAESNEFKSLISAKKRFIVPTVIFFIVFYFTLPILTSFTTILNKPAIGAITWTWVYALAQFVMTWVLCTIYVKKASRYDQEAEAIIENHKRQGDQ</sequence>
<evidence type="ECO:0000256" key="1">
    <source>
        <dbReference type="SAM" id="Phobius"/>
    </source>
</evidence>
<evidence type="ECO:0000313" key="2">
    <source>
        <dbReference type="EMBL" id="MDQ0273266.1"/>
    </source>
</evidence>
<keyword evidence="1" id="KW-0812">Transmembrane</keyword>
<dbReference type="InterPro" id="IPR007436">
    <property type="entry name" value="DUF485"/>
</dbReference>
<accession>A0ABU0APQ0</accession>
<evidence type="ECO:0000313" key="3">
    <source>
        <dbReference type="Proteomes" id="UP001238088"/>
    </source>
</evidence>
<organism evidence="2 3">
    <name type="scientific">Cytobacillus purgationiresistens</name>
    <dbReference type="NCBI Taxonomy" id="863449"/>
    <lineage>
        <taxon>Bacteria</taxon>
        <taxon>Bacillati</taxon>
        <taxon>Bacillota</taxon>
        <taxon>Bacilli</taxon>
        <taxon>Bacillales</taxon>
        <taxon>Bacillaceae</taxon>
        <taxon>Cytobacillus</taxon>
    </lineage>
</organism>
<dbReference type="Proteomes" id="UP001238088">
    <property type="component" value="Unassembled WGS sequence"/>
</dbReference>
<dbReference type="RefSeq" id="WP_307479174.1">
    <property type="nucleotide sequence ID" value="NZ_JAUSUB010000036.1"/>
</dbReference>
<feature type="transmembrane region" description="Helical" evidence="1">
    <location>
        <begin position="36"/>
        <end position="61"/>
    </location>
</feature>
<name>A0ABU0APQ0_9BACI</name>
<comment type="caution">
    <text evidence="2">The sequence shown here is derived from an EMBL/GenBank/DDBJ whole genome shotgun (WGS) entry which is preliminary data.</text>
</comment>
<protein>
    <submittedName>
        <fullName evidence="2">Uncharacterized membrane protein (DUF485 family)</fullName>
    </submittedName>
</protein>
<gene>
    <name evidence="2" type="ORF">J2S17_005198</name>
</gene>
<reference evidence="2 3" key="1">
    <citation type="submission" date="2023-07" db="EMBL/GenBank/DDBJ databases">
        <title>Genomic Encyclopedia of Type Strains, Phase IV (KMG-IV): sequencing the most valuable type-strain genomes for metagenomic binning, comparative biology and taxonomic classification.</title>
        <authorList>
            <person name="Goeker M."/>
        </authorList>
    </citation>
    <scope>NUCLEOTIDE SEQUENCE [LARGE SCALE GENOMIC DNA]</scope>
    <source>
        <strain evidence="2 3">DSM 23494</strain>
    </source>
</reference>
<feature type="transmembrane region" description="Helical" evidence="1">
    <location>
        <begin position="73"/>
        <end position="91"/>
    </location>
</feature>
<proteinExistence type="predicted"/>
<dbReference type="EMBL" id="JAUSUB010000036">
    <property type="protein sequence ID" value="MDQ0273266.1"/>
    <property type="molecule type" value="Genomic_DNA"/>
</dbReference>
<keyword evidence="3" id="KW-1185">Reference proteome</keyword>
<dbReference type="Pfam" id="PF04341">
    <property type="entry name" value="DUF485"/>
    <property type="match status" value="1"/>
</dbReference>
<dbReference type="PANTHER" id="PTHR38441">
    <property type="entry name" value="INTEGRAL MEMBRANE PROTEIN-RELATED"/>
    <property type="match status" value="1"/>
</dbReference>
<keyword evidence="1" id="KW-0472">Membrane</keyword>
<keyword evidence="1" id="KW-1133">Transmembrane helix</keyword>
<dbReference type="PANTHER" id="PTHR38441:SF1">
    <property type="entry name" value="MEMBRANE PROTEIN"/>
    <property type="match status" value="1"/>
</dbReference>